<keyword evidence="4 5" id="KW-0472">Membrane</keyword>
<dbReference type="GO" id="GO:0005783">
    <property type="term" value="C:endoplasmic reticulum"/>
    <property type="evidence" value="ECO:0007669"/>
    <property type="project" value="TreeGrafter"/>
</dbReference>
<comment type="caution">
    <text evidence="8">The sequence shown here is derived from an EMBL/GenBank/DDBJ whole genome shotgun (WGS) entry which is preliminary data.</text>
</comment>
<evidence type="ECO:0000256" key="4">
    <source>
        <dbReference type="ARBA" id="ARBA00023136"/>
    </source>
</evidence>
<feature type="transmembrane region" description="Helical" evidence="6">
    <location>
        <begin position="43"/>
        <end position="62"/>
    </location>
</feature>
<dbReference type="OrthoDB" id="433124at2759"/>
<dbReference type="PANTHER" id="PTHR31204">
    <property type="entry name" value="SIGMA INTRACELLULAR RECEPTOR 2"/>
    <property type="match status" value="1"/>
</dbReference>
<reference evidence="8 9" key="1">
    <citation type="submission" date="2019-01" db="EMBL/GenBank/DDBJ databases">
        <title>A draft genome assembly of the solar-powered sea slug Elysia chlorotica.</title>
        <authorList>
            <person name="Cai H."/>
            <person name="Li Q."/>
            <person name="Fang X."/>
            <person name="Li J."/>
            <person name="Curtis N.E."/>
            <person name="Altenburger A."/>
            <person name="Shibata T."/>
            <person name="Feng M."/>
            <person name="Maeda T."/>
            <person name="Schwartz J.A."/>
            <person name="Shigenobu S."/>
            <person name="Lundholm N."/>
            <person name="Nishiyama T."/>
            <person name="Yang H."/>
            <person name="Hasebe M."/>
            <person name="Li S."/>
            <person name="Pierce S.K."/>
            <person name="Wang J."/>
        </authorList>
    </citation>
    <scope>NUCLEOTIDE SEQUENCE [LARGE SCALE GENOMIC DNA]</scope>
    <source>
        <strain evidence="8">EC2010</strain>
        <tissue evidence="8">Whole organism of an adult</tissue>
    </source>
</reference>
<dbReference type="PROSITE" id="PS51751">
    <property type="entry name" value="EXPERA"/>
    <property type="match status" value="1"/>
</dbReference>
<dbReference type="GO" id="GO:0016020">
    <property type="term" value="C:membrane"/>
    <property type="evidence" value="ECO:0007669"/>
    <property type="project" value="UniProtKB-SubCell"/>
</dbReference>
<dbReference type="InterPro" id="IPR051987">
    <property type="entry name" value="Sigma-2_receptor-like"/>
</dbReference>
<dbReference type="InterPro" id="IPR033118">
    <property type="entry name" value="EXPERA"/>
</dbReference>
<evidence type="ECO:0000313" key="9">
    <source>
        <dbReference type="Proteomes" id="UP000271974"/>
    </source>
</evidence>
<feature type="transmembrane region" description="Helical" evidence="6">
    <location>
        <begin position="125"/>
        <end position="149"/>
    </location>
</feature>
<organism evidence="8 9">
    <name type="scientific">Elysia chlorotica</name>
    <name type="common">Eastern emerald elysia</name>
    <name type="synonym">Sea slug</name>
    <dbReference type="NCBI Taxonomy" id="188477"/>
    <lineage>
        <taxon>Eukaryota</taxon>
        <taxon>Metazoa</taxon>
        <taxon>Spiralia</taxon>
        <taxon>Lophotrochozoa</taxon>
        <taxon>Mollusca</taxon>
        <taxon>Gastropoda</taxon>
        <taxon>Heterobranchia</taxon>
        <taxon>Euthyneura</taxon>
        <taxon>Panpulmonata</taxon>
        <taxon>Sacoglossa</taxon>
        <taxon>Placobranchoidea</taxon>
        <taxon>Plakobranchidae</taxon>
        <taxon>Elysia</taxon>
    </lineage>
</organism>
<evidence type="ECO:0000256" key="2">
    <source>
        <dbReference type="ARBA" id="ARBA00022692"/>
    </source>
</evidence>
<keyword evidence="3 5" id="KW-1133">Transmembrane helix</keyword>
<gene>
    <name evidence="8" type="ORF">EGW08_004430</name>
</gene>
<keyword evidence="9" id="KW-1185">Reference proteome</keyword>
<name>A0A3S0ZVL7_ELYCH</name>
<accession>A0A3S0ZVL7</accession>
<evidence type="ECO:0000256" key="5">
    <source>
        <dbReference type="PROSITE-ProRule" id="PRU01087"/>
    </source>
</evidence>
<keyword evidence="2 5" id="KW-0812">Transmembrane</keyword>
<dbReference type="PANTHER" id="PTHR31204:SF1">
    <property type="entry name" value="SIGMA INTRACELLULAR RECEPTOR 2"/>
    <property type="match status" value="1"/>
</dbReference>
<protein>
    <recommendedName>
        <fullName evidence="7">EXPERA domain-containing protein</fullName>
    </recommendedName>
</protein>
<feature type="domain" description="EXPERA" evidence="7">
    <location>
        <begin position="44"/>
        <end position="213"/>
    </location>
</feature>
<comment type="subcellular location">
    <subcellularLocation>
        <location evidence="1">Membrane</location>
        <topology evidence="1">Multi-pass membrane protein</topology>
    </subcellularLocation>
</comment>
<evidence type="ECO:0000256" key="3">
    <source>
        <dbReference type="ARBA" id="ARBA00022989"/>
    </source>
</evidence>
<evidence type="ECO:0000313" key="8">
    <source>
        <dbReference type="EMBL" id="RUS87831.1"/>
    </source>
</evidence>
<proteinExistence type="predicted"/>
<sequence>MLGYTNEEKKKKQTNEHAYLNVENHAFHAVVNLMPPRKQNYRVLDYVFFIYFLAQIPSTIFFDTQGVYPEWLYPSFNKTQLGDPLEQPPPRLLLISVHPQLQSMKAHYLETYRDPFLADAWEHPWYLAVCLTEHYIEVPFFFWATFAYWKDIFVRDIFRLISRSVRESETPLFWMRDGFRANRRKNNMKVVRAVRSLESWPGGVQRWIDERQV</sequence>
<dbReference type="Proteomes" id="UP000271974">
    <property type="component" value="Unassembled WGS sequence"/>
</dbReference>
<dbReference type="AlphaFoldDB" id="A0A3S0ZVL7"/>
<evidence type="ECO:0000259" key="7">
    <source>
        <dbReference type="PROSITE" id="PS51751"/>
    </source>
</evidence>
<evidence type="ECO:0000256" key="1">
    <source>
        <dbReference type="ARBA" id="ARBA00004141"/>
    </source>
</evidence>
<evidence type="ECO:0000256" key="6">
    <source>
        <dbReference type="SAM" id="Phobius"/>
    </source>
</evidence>
<dbReference type="EMBL" id="RQTK01000100">
    <property type="protein sequence ID" value="RUS87831.1"/>
    <property type="molecule type" value="Genomic_DNA"/>
</dbReference>
<dbReference type="Pfam" id="PF05241">
    <property type="entry name" value="EBP"/>
    <property type="match status" value="1"/>
</dbReference>